<dbReference type="OrthoDB" id="126917at2759"/>
<reference evidence="1 2" key="1">
    <citation type="journal article" date="2017" name="Genome Biol. Evol.">
        <title>Phytophthora megakarya and P. palmivora, closely related causal agents of cacao black pod rot, underwent increases in genome sizes and gene numbers by different mechanisms.</title>
        <authorList>
            <person name="Ali S.S."/>
            <person name="Shao J."/>
            <person name="Lary D.J."/>
            <person name="Kronmiller B."/>
            <person name="Shen D."/>
            <person name="Strem M.D."/>
            <person name="Amoako-Attah I."/>
            <person name="Akrofi A.Y."/>
            <person name="Begoude B.A."/>
            <person name="Ten Hoopen G.M."/>
            <person name="Coulibaly K."/>
            <person name="Kebe B.I."/>
            <person name="Melnick R.L."/>
            <person name="Guiltinan M.J."/>
            <person name="Tyler B.M."/>
            <person name="Meinhardt L.W."/>
            <person name="Bailey B.A."/>
        </authorList>
    </citation>
    <scope>NUCLEOTIDE SEQUENCE [LARGE SCALE GENOMIC DNA]</scope>
    <source>
        <strain evidence="2">sbr112.9</strain>
    </source>
</reference>
<protein>
    <submittedName>
        <fullName evidence="1">Uncharacterized protein</fullName>
    </submittedName>
</protein>
<keyword evidence="2" id="KW-1185">Reference proteome</keyword>
<name>A0A2P4YFE5_9STRA</name>
<dbReference type="EMBL" id="NCKW01003428">
    <property type="protein sequence ID" value="POM76511.1"/>
    <property type="molecule type" value="Genomic_DNA"/>
</dbReference>
<dbReference type="AlphaFoldDB" id="A0A2P4YFE5"/>
<evidence type="ECO:0000313" key="1">
    <source>
        <dbReference type="EMBL" id="POM76511.1"/>
    </source>
</evidence>
<dbReference type="Proteomes" id="UP000237271">
    <property type="component" value="Unassembled WGS sequence"/>
</dbReference>
<sequence length="122" mass="13867">MGTCERHLTKGVPLFIENVEAARLRKKSEAKGDLHPVWGFLGCGRRIPPVAQVEALFWSLVPHKGCPVKELQAGAQLEFILIHRDLRVQFAHLVAKRQLVTEIEVQRRSTWPSSQCERGYDV</sequence>
<accession>A0A2P4YFE5</accession>
<organism evidence="1 2">
    <name type="scientific">Phytophthora palmivora</name>
    <dbReference type="NCBI Taxonomy" id="4796"/>
    <lineage>
        <taxon>Eukaryota</taxon>
        <taxon>Sar</taxon>
        <taxon>Stramenopiles</taxon>
        <taxon>Oomycota</taxon>
        <taxon>Peronosporomycetes</taxon>
        <taxon>Peronosporales</taxon>
        <taxon>Peronosporaceae</taxon>
        <taxon>Phytophthora</taxon>
    </lineage>
</organism>
<proteinExistence type="predicted"/>
<comment type="caution">
    <text evidence="1">The sequence shown here is derived from an EMBL/GenBank/DDBJ whole genome shotgun (WGS) entry which is preliminary data.</text>
</comment>
<evidence type="ECO:0000313" key="2">
    <source>
        <dbReference type="Proteomes" id="UP000237271"/>
    </source>
</evidence>
<gene>
    <name evidence="1" type="ORF">PHPALM_6240</name>
</gene>